<feature type="compositionally biased region" description="Polar residues" evidence="7">
    <location>
        <begin position="402"/>
        <end position="417"/>
    </location>
</feature>
<dbReference type="InterPro" id="IPR032675">
    <property type="entry name" value="LRR_dom_sf"/>
</dbReference>
<evidence type="ECO:0000256" key="1">
    <source>
        <dbReference type="ARBA" id="ARBA00004496"/>
    </source>
</evidence>
<evidence type="ECO:0000256" key="3">
    <source>
        <dbReference type="ARBA" id="ARBA00022490"/>
    </source>
</evidence>
<feature type="region of interest" description="Disordered" evidence="7">
    <location>
        <begin position="330"/>
        <end position="431"/>
    </location>
</feature>
<dbReference type="SUPFAM" id="SSF74924">
    <property type="entry name" value="Cap-Gly domain"/>
    <property type="match status" value="1"/>
</dbReference>
<evidence type="ECO:0000313" key="10">
    <source>
        <dbReference type="Proteomes" id="UP001460270"/>
    </source>
</evidence>
<proteinExistence type="predicted"/>
<dbReference type="Gene3D" id="3.80.10.10">
    <property type="entry name" value="Ribonuclease Inhibitor"/>
    <property type="match status" value="1"/>
</dbReference>
<name>A0AAW0PL29_9GOBI</name>
<comment type="caution">
    <text evidence="9">The sequence shown here is derived from an EMBL/GenBank/DDBJ whole genome shotgun (WGS) entry which is preliminary data.</text>
</comment>
<keyword evidence="4" id="KW-0433">Leucine-rich repeat</keyword>
<keyword evidence="5" id="KW-0677">Repeat</keyword>
<dbReference type="InterPro" id="IPR000938">
    <property type="entry name" value="CAP-Gly_domain"/>
</dbReference>
<accession>A0AAW0PL29</accession>
<dbReference type="PANTHER" id="PTHR22710">
    <property type="entry name" value="X-RAY RADIATION RESISTANCE ASSOCIATED PROTEIN 1 XRRA1"/>
    <property type="match status" value="1"/>
</dbReference>
<evidence type="ECO:0000313" key="9">
    <source>
        <dbReference type="EMBL" id="KAK7930413.1"/>
    </source>
</evidence>
<evidence type="ECO:0000256" key="2">
    <source>
        <dbReference type="ARBA" id="ARBA00015004"/>
    </source>
</evidence>
<evidence type="ECO:0000256" key="7">
    <source>
        <dbReference type="SAM" id="MobiDB-lite"/>
    </source>
</evidence>
<dbReference type="EMBL" id="JBBPFD010000004">
    <property type="protein sequence ID" value="KAK7930413.1"/>
    <property type="molecule type" value="Genomic_DNA"/>
</dbReference>
<dbReference type="GO" id="GO:0005737">
    <property type="term" value="C:cytoplasm"/>
    <property type="evidence" value="ECO:0007669"/>
    <property type="project" value="UniProtKB-SubCell"/>
</dbReference>
<dbReference type="PANTHER" id="PTHR22710:SF2">
    <property type="entry name" value="X-RAY RADIATION RESISTANCE-ASSOCIATED PROTEIN 1"/>
    <property type="match status" value="1"/>
</dbReference>
<dbReference type="SMART" id="SM01052">
    <property type="entry name" value="CAP_GLY"/>
    <property type="match status" value="1"/>
</dbReference>
<dbReference type="Proteomes" id="UP001460270">
    <property type="component" value="Unassembled WGS sequence"/>
</dbReference>
<evidence type="ECO:0000256" key="4">
    <source>
        <dbReference type="ARBA" id="ARBA00022614"/>
    </source>
</evidence>
<gene>
    <name evidence="9" type="ORF">WMY93_006808</name>
</gene>
<feature type="domain" description="CAP-Gly" evidence="8">
    <location>
        <begin position="113"/>
        <end position="157"/>
    </location>
</feature>
<dbReference type="PROSITE" id="PS50245">
    <property type="entry name" value="CAP_GLY_2"/>
    <property type="match status" value="1"/>
</dbReference>
<keyword evidence="10" id="KW-1185">Reference proteome</keyword>
<protein>
    <recommendedName>
        <fullName evidence="2">Tubulin-specific chaperone E</fullName>
    </recommendedName>
    <alternativeName>
        <fullName evidence="6">Tubulin-folding cofactor E</fullName>
    </alternativeName>
</protein>
<dbReference type="GO" id="GO:0005634">
    <property type="term" value="C:nucleus"/>
    <property type="evidence" value="ECO:0007669"/>
    <property type="project" value="TreeGrafter"/>
</dbReference>
<evidence type="ECO:0000256" key="5">
    <source>
        <dbReference type="ARBA" id="ARBA00022737"/>
    </source>
</evidence>
<dbReference type="Gene3D" id="2.30.30.190">
    <property type="entry name" value="CAP Gly-rich-like domain"/>
    <property type="match status" value="1"/>
</dbReference>
<dbReference type="InterPro" id="IPR036859">
    <property type="entry name" value="CAP-Gly_dom_sf"/>
</dbReference>
<organism evidence="9 10">
    <name type="scientific">Mugilogobius chulae</name>
    <name type="common">yellowstripe goby</name>
    <dbReference type="NCBI Taxonomy" id="88201"/>
    <lineage>
        <taxon>Eukaryota</taxon>
        <taxon>Metazoa</taxon>
        <taxon>Chordata</taxon>
        <taxon>Craniata</taxon>
        <taxon>Vertebrata</taxon>
        <taxon>Euteleostomi</taxon>
        <taxon>Actinopterygii</taxon>
        <taxon>Neopterygii</taxon>
        <taxon>Teleostei</taxon>
        <taxon>Neoteleostei</taxon>
        <taxon>Acanthomorphata</taxon>
        <taxon>Gobiaria</taxon>
        <taxon>Gobiiformes</taxon>
        <taxon>Gobioidei</taxon>
        <taxon>Gobiidae</taxon>
        <taxon>Gobionellinae</taxon>
        <taxon>Mugilogobius</taxon>
    </lineage>
</organism>
<evidence type="ECO:0000259" key="8">
    <source>
        <dbReference type="PROSITE" id="PS50245"/>
    </source>
</evidence>
<reference evidence="10" key="1">
    <citation type="submission" date="2024-04" db="EMBL/GenBank/DDBJ databases">
        <title>Salinicola lusitanus LLJ914,a marine bacterium isolated from the Okinawa Trough.</title>
        <authorList>
            <person name="Li J."/>
        </authorList>
    </citation>
    <scope>NUCLEOTIDE SEQUENCE [LARGE SCALE GENOMIC DNA]</scope>
</reference>
<keyword evidence="3" id="KW-0963">Cytoplasm</keyword>
<dbReference type="SUPFAM" id="SSF52047">
    <property type="entry name" value="RNI-like"/>
    <property type="match status" value="1"/>
</dbReference>
<comment type="subcellular location">
    <subcellularLocation>
        <location evidence="1">Cytoplasm</location>
    </subcellularLocation>
</comment>
<feature type="compositionally biased region" description="Basic and acidic residues" evidence="7">
    <location>
        <begin position="418"/>
        <end position="431"/>
    </location>
</feature>
<dbReference type="Pfam" id="PF01302">
    <property type="entry name" value="CAP_GLY"/>
    <property type="match status" value="1"/>
</dbReference>
<evidence type="ECO:0000256" key="6">
    <source>
        <dbReference type="ARBA" id="ARBA00030180"/>
    </source>
</evidence>
<feature type="compositionally biased region" description="Basic and acidic residues" evidence="7">
    <location>
        <begin position="365"/>
        <end position="383"/>
    </location>
</feature>
<dbReference type="AlphaFoldDB" id="A0AAW0PL29"/>
<feature type="region of interest" description="Disordered" evidence="7">
    <location>
        <begin position="450"/>
        <end position="470"/>
    </location>
</feature>
<sequence length="470" mass="52434">MAADSPDPSVPEDAVGRRVSCGGERATVRVNDFVHLIHCERKASGLREQSSDPYLERRPERAHAAGQLVHNQPAFQASLKQLHGAEVSYGSVDDRAFTRRASTHTTHSWGSALTVRLVRRLWLGVEWDNPERGKHDGVHEGVHYFSCSFPGSGSFVRPAKVSFGVDFLSAVAQVYHMETDEDQSEDISIFSKTRSRSLIGRWEDVAAIAEQTEELETLQLSFNRLQLTSDPGSLSRAFLRLRMLTLNECALSWTQVLQCAPMWPQLQELGLEGNKICTISNPGPDLFQTLKSLSLSGNPLDQDSVLALSSLPRLEELNLSETGLSALRFSDAAPGNKESPRNVCSANHRAEKHFKPELDQSQSRETSRERLKTRARPITEQKKALNQSSTNHRAEKHFKPELSQSQSRETLNQSSANHRAEKGFKPELGEETKMFPVLKNLNLDHNDVSEVSASPWKRRGVGAELGETRD</sequence>